<dbReference type="InterPro" id="IPR000627">
    <property type="entry name" value="Intradiol_dOase_C"/>
</dbReference>
<gene>
    <name evidence="9" type="ORF">WNY77_19150</name>
</gene>
<accession>A0ABU9T075</accession>
<sequence>MRDLTQETITDYIAASFETSNKNRQTQLMTGLVKCLHGFIRDVDLSHGEWAKLLNFFYQVGEKTTGARDEFMLLSDVMGITSLVDLLAASKNPEVTSASPLGPFYLENAPVIPQGGMLCRDDEPGTPLVFKGVVTDENDCVMSNALLDIWHNADSGLYSNEDETQDDMNNRGRIYTDEQGKFVVKTIRPQPYSVPMDGPVGDLLKAFQRSPWRSAHLHVVVSAAGCESVITELFFSDCEYIAIDAVGGVRADLTHEPSCYNTERGETLFVEHHFRLRSLAKEPQNDENSSV</sequence>
<evidence type="ECO:0000256" key="2">
    <source>
        <dbReference type="ARBA" id="ARBA00007825"/>
    </source>
</evidence>
<protein>
    <submittedName>
        <fullName evidence="9">Dioxygenase</fullName>
    </submittedName>
</protein>
<dbReference type="RefSeq" id="WP_342882639.1">
    <property type="nucleotide sequence ID" value="NZ_JBBMQS010000014.1"/>
</dbReference>
<keyword evidence="5" id="KW-0560">Oxidoreductase</keyword>
<evidence type="ECO:0000259" key="8">
    <source>
        <dbReference type="Pfam" id="PF04444"/>
    </source>
</evidence>
<comment type="similarity">
    <text evidence="2">Belongs to the intradiol ring-cleavage dioxygenase family.</text>
</comment>
<name>A0ABU9T075_9ALTE</name>
<dbReference type="PANTHER" id="PTHR33711">
    <property type="entry name" value="DIOXYGENASE, PUTATIVE (AFU_ORTHOLOGUE AFUA_2G02910)-RELATED"/>
    <property type="match status" value="1"/>
</dbReference>
<keyword evidence="10" id="KW-1185">Reference proteome</keyword>
<evidence type="ECO:0000313" key="10">
    <source>
        <dbReference type="Proteomes" id="UP001461163"/>
    </source>
</evidence>
<dbReference type="PANTHER" id="PTHR33711:SF7">
    <property type="entry name" value="INTRADIOL RING-CLEAVAGE DIOXYGENASES DOMAIN-CONTAINING PROTEIN-RELATED"/>
    <property type="match status" value="1"/>
</dbReference>
<organism evidence="9 10">
    <name type="scientific">Paraglaciecola mesophila</name>
    <dbReference type="NCBI Taxonomy" id="197222"/>
    <lineage>
        <taxon>Bacteria</taxon>
        <taxon>Pseudomonadati</taxon>
        <taxon>Pseudomonadota</taxon>
        <taxon>Gammaproteobacteria</taxon>
        <taxon>Alteromonadales</taxon>
        <taxon>Alteromonadaceae</taxon>
        <taxon>Paraglaciecola</taxon>
    </lineage>
</organism>
<dbReference type="Proteomes" id="UP001461163">
    <property type="component" value="Unassembled WGS sequence"/>
</dbReference>
<dbReference type="GO" id="GO:0051213">
    <property type="term" value="F:dioxygenase activity"/>
    <property type="evidence" value="ECO:0007669"/>
    <property type="project" value="UniProtKB-KW"/>
</dbReference>
<dbReference type="SUPFAM" id="SSF49482">
    <property type="entry name" value="Aromatic compound dioxygenase"/>
    <property type="match status" value="1"/>
</dbReference>
<dbReference type="InterPro" id="IPR050770">
    <property type="entry name" value="Intradiol_RC_Dioxygenase"/>
</dbReference>
<dbReference type="InterPro" id="IPR007535">
    <property type="entry name" value="Catechol_dOase_N"/>
</dbReference>
<keyword evidence="6" id="KW-0408">Iron</keyword>
<dbReference type="EMBL" id="JBBMQS010000014">
    <property type="protein sequence ID" value="MEM5499537.1"/>
    <property type="molecule type" value="Genomic_DNA"/>
</dbReference>
<feature type="domain" description="Catechol dioxygenase N-terminal" evidence="8">
    <location>
        <begin position="23"/>
        <end position="92"/>
    </location>
</feature>
<evidence type="ECO:0000256" key="5">
    <source>
        <dbReference type="ARBA" id="ARBA00023002"/>
    </source>
</evidence>
<dbReference type="Pfam" id="PF04444">
    <property type="entry name" value="Dioxygenase_N"/>
    <property type="match status" value="1"/>
</dbReference>
<dbReference type="Gene3D" id="2.60.130.10">
    <property type="entry name" value="Aromatic compound dioxygenase"/>
    <property type="match status" value="1"/>
</dbReference>
<keyword evidence="3" id="KW-0479">Metal-binding</keyword>
<comment type="caution">
    <text evidence="9">The sequence shown here is derived from an EMBL/GenBank/DDBJ whole genome shotgun (WGS) entry which is preliminary data.</text>
</comment>
<reference evidence="9 10" key="1">
    <citation type="submission" date="2024-03" db="EMBL/GenBank/DDBJ databases">
        <title>Community enrichment and isolation of bacterial strains for fucoidan degradation.</title>
        <authorList>
            <person name="Sichert A."/>
        </authorList>
    </citation>
    <scope>NUCLEOTIDE SEQUENCE [LARGE SCALE GENOMIC DNA]</scope>
    <source>
        <strain evidence="9 10">AS12</strain>
    </source>
</reference>
<evidence type="ECO:0000256" key="4">
    <source>
        <dbReference type="ARBA" id="ARBA00022964"/>
    </source>
</evidence>
<evidence type="ECO:0000259" key="7">
    <source>
        <dbReference type="Pfam" id="PF00775"/>
    </source>
</evidence>
<evidence type="ECO:0000256" key="3">
    <source>
        <dbReference type="ARBA" id="ARBA00022723"/>
    </source>
</evidence>
<feature type="domain" description="Intradiol ring-cleavage dioxygenases" evidence="7">
    <location>
        <begin position="102"/>
        <end position="277"/>
    </location>
</feature>
<evidence type="ECO:0000256" key="1">
    <source>
        <dbReference type="ARBA" id="ARBA00001965"/>
    </source>
</evidence>
<evidence type="ECO:0000256" key="6">
    <source>
        <dbReference type="ARBA" id="ARBA00023004"/>
    </source>
</evidence>
<proteinExistence type="inferred from homology"/>
<dbReference type="InterPro" id="IPR015889">
    <property type="entry name" value="Intradiol_dOase_core"/>
</dbReference>
<comment type="cofactor">
    <cofactor evidence="1">
        <name>Fe(3+)</name>
        <dbReference type="ChEBI" id="CHEBI:29034"/>
    </cofactor>
</comment>
<evidence type="ECO:0000313" key="9">
    <source>
        <dbReference type="EMBL" id="MEM5499537.1"/>
    </source>
</evidence>
<keyword evidence="4 9" id="KW-0223">Dioxygenase</keyword>
<dbReference type="Pfam" id="PF00775">
    <property type="entry name" value="Dioxygenase_C"/>
    <property type="match status" value="1"/>
</dbReference>